<evidence type="ECO:0000256" key="13">
    <source>
        <dbReference type="ARBA" id="ARBA00022833"/>
    </source>
</evidence>
<comment type="caution">
    <text evidence="23">Lacks conserved residue(s) required for the propagation of feature annotation.</text>
</comment>
<dbReference type="EC" id="2.7.1.71" evidence="23"/>
<dbReference type="NCBIfam" id="TIGR01356">
    <property type="entry name" value="aroA"/>
    <property type="match status" value="1"/>
</dbReference>
<dbReference type="HAMAP" id="MF_00109">
    <property type="entry name" value="Shikimate_kinase"/>
    <property type="match status" value="1"/>
</dbReference>
<dbReference type="NCBIfam" id="TIGR01093">
    <property type="entry name" value="aroD"/>
    <property type="match status" value="1"/>
</dbReference>
<dbReference type="SUPFAM" id="SSF53223">
    <property type="entry name" value="Aminoacid dehydrogenase-like, N-terminal domain"/>
    <property type="match status" value="1"/>
</dbReference>
<dbReference type="GO" id="GO:0046872">
    <property type="term" value="F:metal ion binding"/>
    <property type="evidence" value="ECO:0007669"/>
    <property type="project" value="UniProtKB-UniRule"/>
</dbReference>
<feature type="region of interest" description="3-dehydroquinate synthase" evidence="23">
    <location>
        <begin position="1"/>
        <end position="375"/>
    </location>
</feature>
<reference evidence="31 32" key="1">
    <citation type="journal article" date="2023" name="Elife">
        <title>Identification of key yeast species and microbe-microbe interactions impacting larval growth of Drosophila in the wild.</title>
        <authorList>
            <person name="Mure A."/>
            <person name="Sugiura Y."/>
            <person name="Maeda R."/>
            <person name="Honda K."/>
            <person name="Sakurai N."/>
            <person name="Takahashi Y."/>
            <person name="Watada M."/>
            <person name="Katoh T."/>
            <person name="Gotoh A."/>
            <person name="Gotoh Y."/>
            <person name="Taniguchi I."/>
            <person name="Nakamura K."/>
            <person name="Hayashi T."/>
            <person name="Katayama T."/>
            <person name="Uemura T."/>
            <person name="Hattori Y."/>
        </authorList>
    </citation>
    <scope>NUCLEOTIDE SEQUENCE [LARGE SCALE GENOMIC DNA]</scope>
    <source>
        <strain evidence="31 32">SC-9</strain>
    </source>
</reference>
<feature type="domain" description="SDH C-terminal" evidence="29">
    <location>
        <begin position="1502"/>
        <end position="1529"/>
    </location>
</feature>
<dbReference type="EMBL" id="BTFZ01000011">
    <property type="protein sequence ID" value="GMM37433.1"/>
    <property type="molecule type" value="Genomic_DNA"/>
</dbReference>
<dbReference type="InterPro" id="IPR036291">
    <property type="entry name" value="NAD(P)-bd_dom_sf"/>
</dbReference>
<dbReference type="Gene3D" id="3.40.50.720">
    <property type="entry name" value="NAD(P)-binding Rossmann-like Domain"/>
    <property type="match status" value="1"/>
</dbReference>
<dbReference type="GO" id="GO:0005737">
    <property type="term" value="C:cytoplasm"/>
    <property type="evidence" value="ECO:0007669"/>
    <property type="project" value="UniProtKB-SubCell"/>
</dbReference>
<feature type="binding site" evidence="23">
    <location>
        <position position="149"/>
    </location>
    <ligand>
        <name>7-phospho-2-dehydro-3-deoxy-D-arabino-heptonate</name>
        <dbReference type="ChEBI" id="CHEBI:58394"/>
    </ligand>
</feature>
<comment type="pathway">
    <text evidence="23 24">Metabolic intermediate biosynthesis; chorismate biosynthesis; chorismate from D-erythrose 4-phosphate and phosphoenolpyruvate: step 3/7.</text>
</comment>
<comment type="similarity">
    <text evidence="4">In the 2nd section; belongs to the type-I 3-dehydroquinase family.</text>
</comment>
<dbReference type="FunFam" id="1.20.1090.10:FF:000007">
    <property type="entry name" value="Pentafunctional AROM polypeptide"/>
    <property type="match status" value="1"/>
</dbReference>
<feature type="binding site" evidence="23">
    <location>
        <position position="116"/>
    </location>
    <ligand>
        <name>NAD(+)</name>
        <dbReference type="ChEBI" id="CHEBI:57540"/>
    </ligand>
</feature>
<dbReference type="InterPro" id="IPR016037">
    <property type="entry name" value="DHQ_synth_AroB"/>
</dbReference>
<evidence type="ECO:0000313" key="31">
    <source>
        <dbReference type="EMBL" id="GMM37433.1"/>
    </source>
</evidence>
<protein>
    <recommendedName>
        <fullName evidence="23">Pentafunctional AROM polypeptide</fullName>
    </recommendedName>
    <domain>
        <recommendedName>
            <fullName evidence="23">3-dehydroquinate synthase</fullName>
            <shortName evidence="23">DHQS</shortName>
            <ecNumber evidence="23">4.2.3.4</ecNumber>
        </recommendedName>
    </domain>
    <domain>
        <recommendedName>
            <fullName evidence="23">3-phosphoshikimate 1-carboxyvinyltransferase</fullName>
            <ecNumber evidence="23">2.5.1.19</ecNumber>
        </recommendedName>
        <alternativeName>
            <fullName evidence="23">5-enolpyruvylshikimate-3-phosphate synthase</fullName>
            <shortName evidence="23">EPSP synthase</shortName>
            <shortName evidence="23">EPSPS</shortName>
        </alternativeName>
    </domain>
    <domain>
        <recommendedName>
            <fullName evidence="23">Shikimate kinase</fullName>
            <shortName evidence="23">SK</shortName>
            <ecNumber evidence="23">2.7.1.71</ecNumber>
        </recommendedName>
    </domain>
    <domain>
        <recommendedName>
            <fullName evidence="23">3-dehydroquinate dehydratase</fullName>
            <shortName evidence="23">3-dehydroquinase</shortName>
            <ecNumber evidence="23">4.2.1.10</ecNumber>
        </recommendedName>
    </domain>
    <domain>
        <recommendedName>
            <fullName evidence="23">Shikimate dehydrogenase</fullName>
            <ecNumber evidence="23">1.1.1.25</ecNumber>
        </recommendedName>
    </domain>
</protein>
<evidence type="ECO:0000313" key="32">
    <source>
        <dbReference type="Proteomes" id="UP001360560"/>
    </source>
</evidence>
<feature type="binding site" evidence="23">
    <location>
        <position position="241"/>
    </location>
    <ligand>
        <name>7-phospho-2-dehydro-3-deoxy-D-arabino-heptonate</name>
        <dbReference type="ChEBI" id="CHEBI:58394"/>
    </ligand>
</feature>
<dbReference type="GO" id="GO:0005524">
    <property type="term" value="F:ATP binding"/>
    <property type="evidence" value="ECO:0007669"/>
    <property type="project" value="UniProtKB-UniRule"/>
</dbReference>
<dbReference type="Gene3D" id="3.20.20.70">
    <property type="entry name" value="Aldolase class I"/>
    <property type="match status" value="1"/>
</dbReference>
<dbReference type="SUPFAM" id="SSF51569">
    <property type="entry name" value="Aldolase"/>
    <property type="match status" value="1"/>
</dbReference>
<evidence type="ECO:0000256" key="22">
    <source>
        <dbReference type="ARBA" id="ARBA00054455"/>
    </source>
</evidence>
<comment type="similarity">
    <text evidence="5">In the N-terminal section; belongs to the shikimate kinase family.</text>
</comment>
<dbReference type="EC" id="1.1.1.25" evidence="23"/>
<sequence length="1532" mass="168020">MTVNKVSILGRECIHVGYDISNHIVDTVLAEEKSSTYVIITDKNIEQAGHLAEYTQLFEKTINSNQLASRVLTYVVPPGENHKSREVKASIEDWLLLQGCTRDTVIIALGGGVIGDMIGYVAATYMRGVRVIQIPTTLLAMVDSSIGGKTAVDTPLGKNFIGAFHQPRYVFADVKFLETLPERQLINGMAEVIKTAAIWNASEFKRLEDHSAKFLKCIGAKDFAPIREHLLLCVLNSIAVKCEVVTADEKEGGLRNLLNLGHTIGHAYEAILTPQALHGECVAVGTIKEAELSRYLGILSPVAVSRLYKIFQAYGLPTSIHDKKFAQICHYKKCPLETLLKKMAIDKKNDGSKKKVVLLESIGKCYEPHASYVNDQDLRFVLTDEVLVHPYPQVSNKKFTITPPGSKSISNRALTLASLGLGECKLRNLLHSDDTGVMLKAITDLKGASFEIAPDGETLVVRGNGGKFVSTEEKQLYLGNAGTASRFLASVATLAKGGSRVILTGNARMQERPIGPLVDALRANGSSIKYLNREGSLPLDIASTGFQGGVIELKATVSSQYVSSILMCAPYAENPVTLKLVGGKPISQFYIDMTVSMMASFGIEVTKDPIEPHTYHIPQGHYVNPPEYVIESDASSATYPLALAALTGCEVTVPNIGSSSLQGDARFGIDVLKAMGANVVQTATSTTVVGGKIPSLNALTEVDMEPMTDAFLTASVVAAVSKGKTRIIGIANQHVKECDRIQAMVDELAKFGVKAEGFDDGIEIYGIDRSELKIPTFVKTYDDHRVAMSFSLLAGLVNDGKGVRILERSCTGKTWPGWWDILHSSFGVELNGFEPEAVTESTTVQNDKSIIVIGMRGVGKTCLSDWGADTLGYKRIDLDHYMEEVLGINIREFINTEGFDKFRVEEFKIFQKALTDFPTGHVLSTGGGIVEIPEARKALKEYITAGGKVIHLHRDISETISFLEKETDRPKYSDEISVVWERRAKWYKECSNYHWYSNHCDGAEDYGRLRSAFTNYLQVICGMKQINIPSTKSFFVCLTLGDLKKHTNLIKPAIMGSDAVELRVDLLDKWDNEYVCQQLAILKEYNNNIPIVFTIRTKSQGGKFPDDNYSAIKDLIFSAIRLGVEYIDLELSLPADVKFEILAKKKFFTKIIGSNHDFSGNIKWDSDQWEANYSLATSLDVDVIKFVGTATSFGDNVALENFRLKHASGKTLILMNMSELGKFSRVLNTILTPVTSSYLPSSSAPGQLTIQQINKYSCEFGLLPAKKFYIAGSPIGHSRSPVLHNTGFKLLGLPHHYDYLETVDAAEVFEKTKSSDFGGCSVTIPLKLDIMKYLTHLTENAKVIGSVNTVYKNVQGELCGDNTDWMGIYGSLTRHNVAAKGFTGLVIGAGGTSRAAIHALHKLGASKIYLINRTIGKLIEIAESFPVEYNVEIVNEPVNVDVAVSCVPGNLPLDNELKQQLMTIFEKSAGSLLVLDAAYKPEVTPLMELAKSVGANVIGGKEMLVYQGIEQFQIWTGFVAPFDEIYDAVVNH</sequence>
<keyword evidence="32" id="KW-1185">Reference proteome</keyword>
<comment type="pathway">
    <text evidence="2 23 24">Metabolic intermediate biosynthesis; chorismate biosynthesis; chorismate from D-erythrose 4-phosphate and phosphoenolpyruvate: step 6/7.</text>
</comment>
<dbReference type="PROSITE" id="PS01128">
    <property type="entry name" value="SHIKIMATE_KINASE"/>
    <property type="match status" value="1"/>
</dbReference>
<dbReference type="InterPro" id="IPR022893">
    <property type="entry name" value="Shikimate_DH_fam"/>
</dbReference>
<accession>A0AAV5QRL4</accession>
<dbReference type="FunFam" id="3.40.50.1970:FF:000007">
    <property type="entry name" value="Pentafunctional AROM polypeptide"/>
    <property type="match status" value="1"/>
</dbReference>
<evidence type="ECO:0000256" key="1">
    <source>
        <dbReference type="ARBA" id="ARBA00004496"/>
    </source>
</evidence>
<feature type="domain" description="Quinate/shikimate 5-dehydrogenase/glutamyl-tRNA reductase" evidence="26">
    <location>
        <begin position="1383"/>
        <end position="1485"/>
    </location>
</feature>
<dbReference type="HAMAP" id="MF_00222">
    <property type="entry name" value="Shikimate_DH_AroE"/>
    <property type="match status" value="1"/>
</dbReference>
<dbReference type="GO" id="GO:0004764">
    <property type="term" value="F:shikimate 3-dehydrogenase (NADP+) activity"/>
    <property type="evidence" value="ECO:0007669"/>
    <property type="project" value="UniProtKB-UniRule"/>
</dbReference>
<comment type="caution">
    <text evidence="31">The sequence shown here is derived from an EMBL/GenBank/DDBJ whole genome shotgun (WGS) entry which is preliminary data.</text>
</comment>
<dbReference type="Pfam" id="PF24621">
    <property type="entry name" value="DHQS_C"/>
    <property type="match status" value="1"/>
</dbReference>
<keyword evidence="12 23" id="KW-0418">Kinase</keyword>
<dbReference type="CDD" id="cd08195">
    <property type="entry name" value="DHQS"/>
    <property type="match status" value="1"/>
</dbReference>
<dbReference type="InterPro" id="IPR041121">
    <property type="entry name" value="SDH_C"/>
</dbReference>
<dbReference type="InterPro" id="IPR023000">
    <property type="entry name" value="Shikimate_kinase_CS"/>
</dbReference>
<feature type="binding site" evidence="23">
    <location>
        <position position="127"/>
    </location>
    <ligand>
        <name>7-phospho-2-dehydro-3-deoxy-D-arabino-heptonate</name>
        <dbReference type="ChEBI" id="CHEBI:58394"/>
    </ligand>
</feature>
<dbReference type="Pfam" id="PF01761">
    <property type="entry name" value="DHQ_synthase"/>
    <property type="match status" value="1"/>
</dbReference>
<dbReference type="Pfam" id="PF00275">
    <property type="entry name" value="EPSP_synthase"/>
    <property type="match status" value="1"/>
</dbReference>
<dbReference type="Pfam" id="PF01487">
    <property type="entry name" value="DHquinase_I"/>
    <property type="match status" value="1"/>
</dbReference>
<dbReference type="FunFam" id="3.65.10.10:FF:000007">
    <property type="entry name" value="Pentafunctional AROM polypeptide"/>
    <property type="match status" value="1"/>
</dbReference>
<dbReference type="CDD" id="cd01556">
    <property type="entry name" value="EPSP_synthase"/>
    <property type="match status" value="1"/>
</dbReference>
<dbReference type="GO" id="GO:0003855">
    <property type="term" value="F:3-dehydroquinate dehydratase activity"/>
    <property type="evidence" value="ECO:0007669"/>
    <property type="project" value="UniProtKB-UniRule"/>
</dbReference>
<dbReference type="SUPFAM" id="SSF56796">
    <property type="entry name" value="Dehydroquinate synthase-like"/>
    <property type="match status" value="1"/>
</dbReference>
<evidence type="ECO:0000259" key="27">
    <source>
        <dbReference type="Pfam" id="PF01761"/>
    </source>
</evidence>
<dbReference type="Gene3D" id="3.40.50.300">
    <property type="entry name" value="P-loop containing nucleotide triphosphate hydrolases"/>
    <property type="match status" value="1"/>
</dbReference>
<keyword evidence="9 23" id="KW-0808">Transferase</keyword>
<feature type="active site" description="Proton acceptor; for 3-dehydroquinate synthase activity" evidence="23">
    <location>
        <position position="251"/>
    </location>
</feature>
<comment type="catalytic activity">
    <reaction evidence="23 24">
        <text>shikimate + NADP(+) = 3-dehydroshikimate + NADPH + H(+)</text>
        <dbReference type="Rhea" id="RHEA:17737"/>
        <dbReference type="ChEBI" id="CHEBI:15378"/>
        <dbReference type="ChEBI" id="CHEBI:16630"/>
        <dbReference type="ChEBI" id="CHEBI:36208"/>
        <dbReference type="ChEBI" id="CHEBI:57783"/>
        <dbReference type="ChEBI" id="CHEBI:58349"/>
        <dbReference type="EC" id="1.1.1.25"/>
    </reaction>
</comment>
<dbReference type="SUPFAM" id="SSF55205">
    <property type="entry name" value="EPT/RTPC-like"/>
    <property type="match status" value="1"/>
</dbReference>
<dbReference type="RefSeq" id="XP_064854429.1">
    <property type="nucleotide sequence ID" value="XM_064998357.1"/>
</dbReference>
<evidence type="ECO:0000256" key="14">
    <source>
        <dbReference type="ARBA" id="ARBA00022840"/>
    </source>
</evidence>
<keyword evidence="13 23" id="KW-0862">Zinc</keyword>
<feature type="active site" description="Proton acceptor; for 3-dehydroquinate dehydratase activity" evidence="23">
    <location>
        <position position="1156"/>
    </location>
</feature>
<evidence type="ECO:0000259" key="29">
    <source>
        <dbReference type="Pfam" id="PF18317"/>
    </source>
</evidence>
<comment type="similarity">
    <text evidence="23 24">In the 3rd section; belongs to the shikimate kinase family.</text>
</comment>
<dbReference type="InterPro" id="IPR036968">
    <property type="entry name" value="Enolpyruvate_Tfrase_sf"/>
</dbReference>
<evidence type="ECO:0000259" key="25">
    <source>
        <dbReference type="Pfam" id="PF00275"/>
    </source>
</evidence>
<dbReference type="InterPro" id="IPR023193">
    <property type="entry name" value="EPSP_synthase_CS"/>
</dbReference>
<evidence type="ECO:0000256" key="11">
    <source>
        <dbReference type="ARBA" id="ARBA00022741"/>
    </source>
</evidence>
<keyword evidence="11 23" id="KW-0547">Nucleotide-binding</keyword>
<keyword evidence="7 23" id="KW-0963">Cytoplasm</keyword>
<comment type="subunit">
    <text evidence="23 24">Homodimer.</text>
</comment>
<name>A0AAV5QRL4_9ASCO</name>
<feature type="domain" description="Enolpyruvate transferase" evidence="25">
    <location>
        <begin position="400"/>
        <end position="822"/>
    </location>
</feature>
<dbReference type="InterPro" id="IPR031322">
    <property type="entry name" value="Shikimate/glucono_kinase"/>
</dbReference>
<keyword evidence="14 23" id="KW-0067">ATP-binding</keyword>
<evidence type="ECO:0000256" key="24">
    <source>
        <dbReference type="PIRNR" id="PIRNR000514"/>
    </source>
</evidence>
<dbReference type="GO" id="GO:0009423">
    <property type="term" value="P:chorismate biosynthetic process"/>
    <property type="evidence" value="ECO:0007669"/>
    <property type="project" value="UniProtKB-UniRule"/>
</dbReference>
<dbReference type="PRINTS" id="PR01100">
    <property type="entry name" value="SHIKIMTKNASE"/>
</dbReference>
<dbReference type="PANTHER" id="PTHR21090:SF5">
    <property type="entry name" value="PENTAFUNCTIONAL AROM POLYPEPTIDE"/>
    <property type="match status" value="1"/>
</dbReference>
<dbReference type="PIRSF" id="PIRSF000514">
    <property type="entry name" value="Pentafunct_AroM"/>
    <property type="match status" value="1"/>
</dbReference>
<dbReference type="InterPro" id="IPR030960">
    <property type="entry name" value="DHQS/DOIS_N"/>
</dbReference>
<dbReference type="Gene3D" id="3.40.50.1970">
    <property type="match status" value="1"/>
</dbReference>
<dbReference type="InterPro" id="IPR013708">
    <property type="entry name" value="Shikimate_DH-bd_N"/>
</dbReference>
<evidence type="ECO:0000256" key="6">
    <source>
        <dbReference type="ARBA" id="ARBA00009948"/>
    </source>
</evidence>
<feature type="binding site" evidence="23">
    <location>
        <begin position="191"/>
        <end position="194"/>
    </location>
    <ligand>
        <name>7-phospho-2-dehydro-3-deoxy-D-arabino-heptonate</name>
        <dbReference type="ChEBI" id="CHEBI:58394"/>
    </ligand>
</feature>
<dbReference type="Pfam" id="PF01202">
    <property type="entry name" value="SKI"/>
    <property type="match status" value="1"/>
</dbReference>
<comment type="similarity">
    <text evidence="23 24">In the 2nd section; belongs to the EPSP synthase family.</text>
</comment>
<dbReference type="HAMAP" id="MF_00210">
    <property type="entry name" value="EPSP_synth"/>
    <property type="match status" value="1"/>
</dbReference>
<evidence type="ECO:0000256" key="10">
    <source>
        <dbReference type="ARBA" id="ARBA00022723"/>
    </source>
</evidence>
<evidence type="ECO:0000256" key="23">
    <source>
        <dbReference type="HAMAP-Rule" id="MF_03143"/>
    </source>
</evidence>
<feature type="binding site" evidence="23">
    <location>
        <begin position="80"/>
        <end position="83"/>
    </location>
    <ligand>
        <name>NAD(+)</name>
        <dbReference type="ChEBI" id="CHEBI:57540"/>
    </ligand>
</feature>
<feature type="binding site" evidence="23">
    <location>
        <position position="191"/>
    </location>
    <ligand>
        <name>Zn(2+)</name>
        <dbReference type="ChEBI" id="CHEBI:29105"/>
        <note>catalytic</note>
    </ligand>
</feature>
<comment type="similarity">
    <text evidence="24">In the N-terminal section; belongs to the dehydroquinate synthase family.</text>
</comment>
<dbReference type="InterPro" id="IPR006151">
    <property type="entry name" value="Shikm_DH/Glu-tRNA_Rdtase"/>
</dbReference>
<dbReference type="HAMAP" id="MF_03143">
    <property type="entry name" value="Pentafunct_AroM"/>
    <property type="match status" value="1"/>
</dbReference>
<dbReference type="InterPro" id="IPR000623">
    <property type="entry name" value="Shikimate_kinase/TSH1"/>
</dbReference>
<dbReference type="SUPFAM" id="SSF51735">
    <property type="entry name" value="NAD(P)-binding Rossmann-fold domains"/>
    <property type="match status" value="1"/>
</dbReference>
<evidence type="ECO:0000259" key="26">
    <source>
        <dbReference type="Pfam" id="PF01488"/>
    </source>
</evidence>
<feature type="binding site" evidence="23">
    <location>
        <position position="159"/>
    </location>
    <ligand>
        <name>7-phospho-2-dehydro-3-deoxy-D-arabino-heptonate</name>
        <dbReference type="ChEBI" id="CHEBI:58394"/>
    </ligand>
</feature>
<dbReference type="NCBIfam" id="TIGR01809">
    <property type="entry name" value="Shik-DH-AROM"/>
    <property type="match status" value="1"/>
</dbReference>
<evidence type="ECO:0000259" key="28">
    <source>
        <dbReference type="Pfam" id="PF08501"/>
    </source>
</evidence>
<dbReference type="InterPro" id="IPR006264">
    <property type="entry name" value="EPSP_synthase"/>
</dbReference>
<feature type="binding site" evidence="23">
    <location>
        <begin position="255"/>
        <end position="259"/>
    </location>
    <ligand>
        <name>7-phospho-2-dehydro-3-deoxy-D-arabino-heptonate</name>
        <dbReference type="ChEBI" id="CHEBI:58394"/>
    </ligand>
</feature>
<evidence type="ECO:0000256" key="8">
    <source>
        <dbReference type="ARBA" id="ARBA00022605"/>
    </source>
</evidence>
<dbReference type="PROSITE" id="PS01028">
    <property type="entry name" value="DEHYDROQUINASE_I"/>
    <property type="match status" value="1"/>
</dbReference>
<dbReference type="InterPro" id="IPR013792">
    <property type="entry name" value="RNA3'P_cycl/enolpyr_Trfase_a/b"/>
</dbReference>
<dbReference type="InterPro" id="IPR018508">
    <property type="entry name" value="3-dehydroquinate_DH_AS"/>
</dbReference>
<dbReference type="Pfam" id="PF08501">
    <property type="entry name" value="Shikimate_dh_N"/>
    <property type="match status" value="1"/>
</dbReference>
<evidence type="ECO:0000256" key="16">
    <source>
        <dbReference type="ARBA" id="ARBA00023002"/>
    </source>
</evidence>
<evidence type="ECO:0000256" key="12">
    <source>
        <dbReference type="ARBA" id="ARBA00022777"/>
    </source>
</evidence>
<dbReference type="Gene3D" id="1.20.1090.10">
    <property type="entry name" value="Dehydroquinate synthase-like - alpha domain"/>
    <property type="match status" value="1"/>
</dbReference>
<dbReference type="InterPro" id="IPR001986">
    <property type="entry name" value="Enolpyruvate_Tfrase_dom"/>
</dbReference>
<feature type="binding site" evidence="23">
    <location>
        <position position="278"/>
    </location>
    <ligand>
        <name>7-phospho-2-dehydro-3-deoxy-D-arabino-heptonate</name>
        <dbReference type="ChEBI" id="CHEBI:58394"/>
    </ligand>
</feature>
<dbReference type="EC" id="2.5.1.19" evidence="23"/>
<dbReference type="NCBIfam" id="TIGR01357">
    <property type="entry name" value="aroB"/>
    <property type="match status" value="1"/>
</dbReference>
<dbReference type="InterPro" id="IPR013785">
    <property type="entry name" value="Aldolase_TIM"/>
</dbReference>
<dbReference type="SUPFAM" id="SSF52540">
    <property type="entry name" value="P-loop containing nucleoside triphosphate hydrolases"/>
    <property type="match status" value="1"/>
</dbReference>
<evidence type="ECO:0000256" key="2">
    <source>
        <dbReference type="ARBA" id="ARBA00004811"/>
    </source>
</evidence>
<dbReference type="PANTHER" id="PTHR21090">
    <property type="entry name" value="AROM/DEHYDROQUINATE SYNTHASE"/>
    <property type="match status" value="1"/>
</dbReference>
<feature type="binding site" evidence="23">
    <location>
        <begin position="136"/>
        <end position="137"/>
    </location>
    <ligand>
        <name>NAD(+)</name>
        <dbReference type="ChEBI" id="CHEBI:57540"/>
    </ligand>
</feature>
<proteinExistence type="inferred from homology"/>
<dbReference type="GO" id="GO:0008652">
    <property type="term" value="P:amino acid biosynthetic process"/>
    <property type="evidence" value="ECO:0007669"/>
    <property type="project" value="UniProtKB-KW"/>
</dbReference>
<evidence type="ECO:0000256" key="3">
    <source>
        <dbReference type="ARBA" id="ARBA00004842"/>
    </source>
</evidence>
<comment type="similarity">
    <text evidence="23 24">In the C-terminal section; belongs to the shikimate dehydrogenase family.</text>
</comment>
<dbReference type="InterPro" id="IPR010110">
    <property type="entry name" value="Shikimate_DH_AroM-type"/>
</dbReference>
<comment type="catalytic activity">
    <reaction evidence="20">
        <text>3-phosphoshikimate + phosphoenolpyruvate = 5-O-(1-carboxyvinyl)-3-phosphoshikimate + phosphate</text>
        <dbReference type="Rhea" id="RHEA:21256"/>
        <dbReference type="ChEBI" id="CHEBI:43474"/>
        <dbReference type="ChEBI" id="CHEBI:57701"/>
        <dbReference type="ChEBI" id="CHEBI:58702"/>
        <dbReference type="ChEBI" id="CHEBI:145989"/>
        <dbReference type="EC" id="2.5.1.19"/>
    </reaction>
    <physiologicalReaction direction="left-to-right" evidence="20">
        <dbReference type="Rhea" id="RHEA:21257"/>
    </physiologicalReaction>
</comment>
<feature type="binding site" evidence="23">
    <location>
        <position position="158"/>
    </location>
    <ligand>
        <name>NAD(+)</name>
        <dbReference type="ChEBI" id="CHEBI:57540"/>
    </ligand>
</feature>
<dbReference type="InterPro" id="IPR008289">
    <property type="entry name" value="Pentafunct_AroM"/>
</dbReference>
<dbReference type="CDD" id="cd01065">
    <property type="entry name" value="NAD_bind_Shikimate_DH"/>
    <property type="match status" value="1"/>
</dbReference>
<dbReference type="InterPro" id="IPR001381">
    <property type="entry name" value="DHquinase_I"/>
</dbReference>
<evidence type="ECO:0000256" key="7">
    <source>
        <dbReference type="ARBA" id="ARBA00022490"/>
    </source>
</evidence>
<comment type="pathway">
    <text evidence="23 24">Metabolic intermediate biosynthesis; chorismate biosynthesis; chorismate from D-erythrose 4-phosphate and phosphoenolpyruvate: step 4/7.</text>
</comment>
<keyword evidence="17 23" id="KW-0057">Aromatic amino acid biosynthesis</keyword>
<keyword evidence="8 23" id="KW-0028">Amino-acid biosynthesis</keyword>
<feature type="binding site" evidence="23">
    <location>
        <position position="262"/>
    </location>
    <ligand>
        <name>Zn(2+)</name>
        <dbReference type="ChEBI" id="CHEBI:29105"/>
        <note>catalytic</note>
    </ligand>
</feature>
<comment type="cofactor">
    <cofactor evidence="23 24">
        <name>Zn(2+)</name>
        <dbReference type="ChEBI" id="CHEBI:29105"/>
    </cofactor>
    <text evidence="23 24">Binds 2 Zn(2+) ions per subunit.</text>
</comment>
<feature type="binding site" evidence="23">
    <location>
        <begin position="111"/>
        <end position="113"/>
    </location>
    <ligand>
        <name>NAD(+)</name>
        <dbReference type="ChEBI" id="CHEBI:57540"/>
    </ligand>
</feature>
<keyword evidence="10 23" id="KW-0479">Metal-binding</keyword>
<comment type="catalytic activity">
    <reaction evidence="23 24">
        <text>7-phospho-2-dehydro-3-deoxy-D-arabino-heptonate = 3-dehydroquinate + phosphate</text>
        <dbReference type="Rhea" id="RHEA:21968"/>
        <dbReference type="ChEBI" id="CHEBI:32364"/>
        <dbReference type="ChEBI" id="CHEBI:43474"/>
        <dbReference type="ChEBI" id="CHEBI:58394"/>
        <dbReference type="EC" id="4.2.3.4"/>
    </reaction>
</comment>
<evidence type="ECO:0000256" key="5">
    <source>
        <dbReference type="ARBA" id="ARBA00009349"/>
    </source>
</evidence>
<organism evidence="31 32">
    <name type="scientific">Saccharomycopsis crataegensis</name>
    <dbReference type="NCBI Taxonomy" id="43959"/>
    <lineage>
        <taxon>Eukaryota</taxon>
        <taxon>Fungi</taxon>
        <taxon>Dikarya</taxon>
        <taxon>Ascomycota</taxon>
        <taxon>Saccharomycotina</taxon>
        <taxon>Saccharomycetes</taxon>
        <taxon>Saccharomycopsidaceae</taxon>
        <taxon>Saccharomycopsis</taxon>
    </lineage>
</organism>
<feature type="domain" description="Shikimate dehydrogenase substrate binding N-terminal" evidence="28">
    <location>
        <begin position="1270"/>
        <end position="1350"/>
    </location>
</feature>
<feature type="region of interest" description="Shikimate dehydrogenase" evidence="23">
    <location>
        <begin position="1265"/>
        <end position="1532"/>
    </location>
</feature>
<comment type="catalytic activity">
    <reaction evidence="23 24">
        <text>3-dehydroquinate = 3-dehydroshikimate + H2O</text>
        <dbReference type="Rhea" id="RHEA:21096"/>
        <dbReference type="ChEBI" id="CHEBI:15377"/>
        <dbReference type="ChEBI" id="CHEBI:16630"/>
        <dbReference type="ChEBI" id="CHEBI:32364"/>
        <dbReference type="EC" id="4.2.1.10"/>
    </reaction>
</comment>
<comment type="pathway">
    <text evidence="3 23 24">Metabolic intermediate biosynthesis; chorismate biosynthesis; chorismate from D-erythrose 4-phosphate and phosphoenolpyruvate: step 5/7.</text>
</comment>
<feature type="active site" description="For EPSP synthase activity" evidence="23">
    <location>
        <position position="810"/>
    </location>
</feature>
<gene>
    <name evidence="31" type="ORF">DASC09_047580</name>
</gene>
<dbReference type="InterPro" id="IPR027417">
    <property type="entry name" value="P-loop_NTPase"/>
</dbReference>
<dbReference type="FunFam" id="3.40.50.300:FF:001256">
    <property type="entry name" value="Pentafunctional AROM polypeptide"/>
    <property type="match status" value="1"/>
</dbReference>
<keyword evidence="16 23" id="KW-0560">Oxidoreductase</keyword>
<dbReference type="Gene3D" id="3.65.10.10">
    <property type="entry name" value="Enolpyruvate transferase domain"/>
    <property type="match status" value="2"/>
</dbReference>
<dbReference type="InterPro" id="IPR056179">
    <property type="entry name" value="DHQS_C"/>
</dbReference>
<feature type="binding site" evidence="23">
    <location>
        <begin position="176"/>
        <end position="179"/>
    </location>
    <ligand>
        <name>NAD(+)</name>
        <dbReference type="ChEBI" id="CHEBI:57540"/>
    </ligand>
</feature>
<dbReference type="CDD" id="cd00502">
    <property type="entry name" value="DHQase_I"/>
    <property type="match status" value="1"/>
</dbReference>
<dbReference type="CDD" id="cd00464">
    <property type="entry name" value="SK"/>
    <property type="match status" value="1"/>
</dbReference>
<dbReference type="Gene3D" id="3.40.50.10860">
    <property type="entry name" value="Leucine Dehydrogenase, chain A, domain 1"/>
    <property type="match status" value="1"/>
</dbReference>
<dbReference type="GO" id="GO:0003856">
    <property type="term" value="F:3-dehydroquinate synthase activity"/>
    <property type="evidence" value="ECO:0007669"/>
    <property type="project" value="UniProtKB-UniRule"/>
</dbReference>
<comment type="pathway">
    <text evidence="23 24">Metabolic intermediate biosynthesis; chorismate biosynthesis; chorismate from D-erythrose 4-phosphate and phosphoenolpyruvate: step 2/7.</text>
</comment>
<dbReference type="GeneID" id="90075408"/>
<feature type="binding site" evidence="23">
    <location>
        <position position="347"/>
    </location>
    <ligand>
        <name>7-phospho-2-dehydro-3-deoxy-D-arabino-heptonate</name>
        <dbReference type="ChEBI" id="CHEBI:58394"/>
    </ligand>
</feature>
<evidence type="ECO:0000256" key="18">
    <source>
        <dbReference type="ARBA" id="ARBA00023239"/>
    </source>
</evidence>
<feature type="binding site" evidence="23">
    <location>
        <position position="143"/>
    </location>
    <ligand>
        <name>7-phospho-2-dehydro-3-deoxy-D-arabino-heptonate</name>
        <dbReference type="ChEBI" id="CHEBI:58394"/>
    </ligand>
</feature>
<feature type="active site" description="Schiff-base intermediate with substrate; for 3-dehydroquinate dehydratase activity" evidence="23">
    <location>
        <position position="1185"/>
    </location>
</feature>
<comment type="function">
    <text evidence="22 23 24">The AROM polypeptide catalyzes 5 consecutive enzymatic reactions in prechorismate polyaromatic amino acid biosynthesis.</text>
</comment>
<dbReference type="EC" id="4.2.1.10" evidence="23"/>
<dbReference type="GO" id="GO:0009073">
    <property type="term" value="P:aromatic amino acid family biosynthetic process"/>
    <property type="evidence" value="ECO:0007669"/>
    <property type="project" value="UniProtKB-UniRule"/>
</dbReference>
<dbReference type="Pfam" id="PF01488">
    <property type="entry name" value="Shikimate_DH"/>
    <property type="match status" value="1"/>
</dbReference>
<evidence type="ECO:0000256" key="4">
    <source>
        <dbReference type="ARBA" id="ARBA00006477"/>
    </source>
</evidence>
<comment type="catalytic activity">
    <reaction evidence="21 23 24">
        <text>shikimate + ATP = 3-phosphoshikimate + ADP + H(+)</text>
        <dbReference type="Rhea" id="RHEA:13121"/>
        <dbReference type="ChEBI" id="CHEBI:15378"/>
        <dbReference type="ChEBI" id="CHEBI:30616"/>
        <dbReference type="ChEBI" id="CHEBI:36208"/>
        <dbReference type="ChEBI" id="CHEBI:145989"/>
        <dbReference type="ChEBI" id="CHEBI:456216"/>
        <dbReference type="EC" id="2.7.1.71"/>
    </reaction>
</comment>
<feature type="binding site" evidence="23">
    <location>
        <position position="278"/>
    </location>
    <ligand>
        <name>Zn(2+)</name>
        <dbReference type="ChEBI" id="CHEBI:29105"/>
        <note>catalytic</note>
    </ligand>
</feature>
<feature type="active site" description="Proton acceptor; for 3-dehydroquinate synthase activity" evidence="23">
    <location>
        <position position="266"/>
    </location>
</feature>
<evidence type="ECO:0000259" key="30">
    <source>
        <dbReference type="Pfam" id="PF24621"/>
    </source>
</evidence>
<evidence type="ECO:0000256" key="9">
    <source>
        <dbReference type="ARBA" id="ARBA00022679"/>
    </source>
</evidence>
<evidence type="ECO:0000256" key="19">
    <source>
        <dbReference type="ARBA" id="ARBA00023268"/>
    </source>
</evidence>
<feature type="domain" description="3-dehydroquinate synthase N-terminal" evidence="27">
    <location>
        <begin position="74"/>
        <end position="186"/>
    </location>
</feature>
<evidence type="ECO:0000256" key="17">
    <source>
        <dbReference type="ARBA" id="ARBA00023141"/>
    </source>
</evidence>
<comment type="similarity">
    <text evidence="6">Belongs to the EPSP synthase family.</text>
</comment>
<feature type="binding site" evidence="23">
    <location>
        <position position="187"/>
    </location>
    <ligand>
        <name>NAD(+)</name>
        <dbReference type="ChEBI" id="CHEBI:57540"/>
    </ligand>
</feature>
<comment type="similarity">
    <text evidence="23 24">In the 4th section; belongs to the type-I 3-dehydroquinase family.</text>
</comment>
<dbReference type="EC" id="4.2.3.4" evidence="23"/>
<keyword evidence="19 23" id="KW-0511">Multifunctional enzyme</keyword>
<dbReference type="Pfam" id="PF18317">
    <property type="entry name" value="SDH_C"/>
    <property type="match status" value="1"/>
</dbReference>
<dbReference type="GO" id="GO:0003866">
    <property type="term" value="F:3-phosphoshikimate 1-carboxyvinyltransferase activity"/>
    <property type="evidence" value="ECO:0007669"/>
    <property type="project" value="UniProtKB-UniRule"/>
</dbReference>
<evidence type="ECO:0000256" key="21">
    <source>
        <dbReference type="ARBA" id="ARBA00048567"/>
    </source>
</evidence>
<dbReference type="GO" id="GO:0004765">
    <property type="term" value="F:shikimate kinase activity"/>
    <property type="evidence" value="ECO:0007669"/>
    <property type="project" value="UniProtKB-UniRule"/>
</dbReference>
<evidence type="ECO:0000256" key="20">
    <source>
        <dbReference type="ARBA" id="ARBA00044633"/>
    </source>
</evidence>
<feature type="binding site" evidence="23">
    <location>
        <position position="262"/>
    </location>
    <ligand>
        <name>7-phospho-2-dehydro-3-deoxy-D-arabino-heptonate</name>
        <dbReference type="ChEBI" id="CHEBI:58394"/>
    </ligand>
</feature>
<feature type="domain" description="3-dehydroquinate synthase C-terminal" evidence="30">
    <location>
        <begin position="188"/>
        <end position="349"/>
    </location>
</feature>
<keyword evidence="15 23" id="KW-0521">NADP</keyword>
<dbReference type="FunFam" id="3.20.20.70:FF:000135">
    <property type="entry name" value="Pentafunctional AROM polypeptide"/>
    <property type="match status" value="1"/>
</dbReference>
<dbReference type="PROSITE" id="PS00104">
    <property type="entry name" value="EPSP_SYNTHASE_1"/>
    <property type="match status" value="1"/>
</dbReference>
<comment type="subcellular location">
    <subcellularLocation>
        <location evidence="1 23 24">Cytoplasm</location>
    </subcellularLocation>
</comment>
<dbReference type="Proteomes" id="UP001360560">
    <property type="component" value="Unassembled WGS sequence"/>
</dbReference>
<dbReference type="InterPro" id="IPR046346">
    <property type="entry name" value="Aminoacid_DH-like_N_sf"/>
</dbReference>
<keyword evidence="18 23" id="KW-0456">Lyase</keyword>
<comment type="similarity">
    <text evidence="23">In the N-terminal section; belongs to the sugar phosphate cyclases superfamily. Dehydroquinate synthase family.</text>
</comment>
<evidence type="ECO:0000256" key="15">
    <source>
        <dbReference type="ARBA" id="ARBA00022857"/>
    </source>
</evidence>